<evidence type="ECO:0000313" key="2">
    <source>
        <dbReference type="EMBL" id="MFC6081734.1"/>
    </source>
</evidence>
<protein>
    <submittedName>
        <fullName evidence="2">Uncharacterized protein</fullName>
    </submittedName>
</protein>
<dbReference type="EMBL" id="JBHSRF010000011">
    <property type="protein sequence ID" value="MFC6081734.1"/>
    <property type="molecule type" value="Genomic_DNA"/>
</dbReference>
<evidence type="ECO:0000256" key="1">
    <source>
        <dbReference type="SAM" id="MobiDB-lite"/>
    </source>
</evidence>
<evidence type="ECO:0000313" key="3">
    <source>
        <dbReference type="Proteomes" id="UP001596137"/>
    </source>
</evidence>
<reference evidence="3" key="1">
    <citation type="journal article" date="2019" name="Int. J. Syst. Evol. Microbiol.">
        <title>The Global Catalogue of Microorganisms (GCM) 10K type strain sequencing project: providing services to taxonomists for standard genome sequencing and annotation.</title>
        <authorList>
            <consortium name="The Broad Institute Genomics Platform"/>
            <consortium name="The Broad Institute Genome Sequencing Center for Infectious Disease"/>
            <person name="Wu L."/>
            <person name="Ma J."/>
        </authorList>
    </citation>
    <scope>NUCLEOTIDE SEQUENCE [LARGE SCALE GENOMIC DNA]</scope>
    <source>
        <strain evidence="3">JCM 30346</strain>
    </source>
</reference>
<feature type="region of interest" description="Disordered" evidence="1">
    <location>
        <begin position="282"/>
        <end position="314"/>
    </location>
</feature>
<dbReference type="Proteomes" id="UP001596137">
    <property type="component" value="Unassembled WGS sequence"/>
</dbReference>
<comment type="caution">
    <text evidence="2">The sequence shown here is derived from an EMBL/GenBank/DDBJ whole genome shotgun (WGS) entry which is preliminary data.</text>
</comment>
<accession>A0ABW1NGB5</accession>
<gene>
    <name evidence="2" type="ORF">ACFP1K_11250</name>
</gene>
<dbReference type="RefSeq" id="WP_380750255.1">
    <property type="nucleotide sequence ID" value="NZ_JBHSRF010000011.1"/>
</dbReference>
<name>A0ABW1NGB5_9ACTN</name>
<sequence>MTTPYRPFRWDLVRRDQLGTLLDGVPEARPVFLEELVECAAKILARSGDGDLRFVGRSGDSVFDLLSGALAGTARRDRVRLLPFSYRYDDPLLPHEVRQLRVNLEAMGVCPYRLARRTRPMVFTDLVCDGRTFANLYGLLRDWIADEREPWEVIRLKLRFLGATSRKRTSPKTWRWWQQAAWPRDLPRSAVTNVSIPGALWHYLGDCQHKITPSFRRTLWDDETVTVPRHDEKATAALAEAAALVELGRTREVRAAMARHLAAEPAFSEPWLRTLTLELRGGATGRARGPRSRGDRSGRTHGRRGTPAAPFTSR</sequence>
<keyword evidence="3" id="KW-1185">Reference proteome</keyword>
<organism evidence="2 3">
    <name type="scientific">Sphaerisporangium aureirubrum</name>
    <dbReference type="NCBI Taxonomy" id="1544736"/>
    <lineage>
        <taxon>Bacteria</taxon>
        <taxon>Bacillati</taxon>
        <taxon>Actinomycetota</taxon>
        <taxon>Actinomycetes</taxon>
        <taxon>Streptosporangiales</taxon>
        <taxon>Streptosporangiaceae</taxon>
        <taxon>Sphaerisporangium</taxon>
    </lineage>
</organism>
<proteinExistence type="predicted"/>